<evidence type="ECO:0000313" key="1">
    <source>
        <dbReference type="EMBL" id="WNL11862.1"/>
    </source>
</evidence>
<dbReference type="EMBL" id="CP134845">
    <property type="protein sequence ID" value="WNL15306.1"/>
    <property type="molecule type" value="Genomic_DNA"/>
</dbReference>
<sequence>MNDKLYSEYFGIKSSTLKNYNVFNGFVNRDALYYMLPYKFEDIQIDDFKNSYHKYKQYFSNIITILDQSNGNDVFYRQAEKKFQFHELGHIGLGYSKTGKNGSGIGKKFASQLTQTAYQLVKAGIKDPEIFFLIGLLEEGIGADRISDMTAWILQEDFLLYTQRVSLKLKLKTKKFLYGTTFYNLPFNSSSEPIIFCPKIVLTDLPVAFDNSDIDRVCSHNSSLRNKVNEIIGQIFDKQTRAFIKRNFKNLILDNPSILEETIKTYKEKGKNYDFENDPNGDFIWKEIASDTVQNFPLSLKISTKPIDIVNIICNKYQELIENNGMWKFFHNNDGTHKNESFAQMLFFAIAHSYCEVNNLDISPETDTGNGPIDFKISKGFNDKINIEMKLSTNTKLLHGYKSQLAIYNKAENTNQSKFVIVQLYDKDTAKIEKVYQYKRQNETINNKLPDIFVIDATKRESASKRN</sequence>
<proteinExistence type="predicted"/>
<evidence type="ECO:0000313" key="2">
    <source>
        <dbReference type="EMBL" id="WNL15306.1"/>
    </source>
</evidence>
<evidence type="ECO:0000313" key="3">
    <source>
        <dbReference type="EMBL" id="WNL18814.1"/>
    </source>
</evidence>
<evidence type="ECO:0000313" key="4">
    <source>
        <dbReference type="EMBL" id="WNL20949.1"/>
    </source>
</evidence>
<dbReference type="EMBL" id="CP134852">
    <property type="protein sequence ID" value="WNL26225.1"/>
    <property type="molecule type" value="Genomic_DNA"/>
</dbReference>
<reference evidence="1" key="2">
    <citation type="submission" date="2023-09" db="EMBL/GenBank/DDBJ databases">
        <title>Characterization of Arcobacter Isolates from Retail Chicken Sold in Supermarkets in Tbilisi, Georgia.</title>
        <authorList>
            <person name="Matthias R."/>
            <person name="Zautner A.E."/>
        </authorList>
    </citation>
    <scope>NUCLEOTIDE SEQUENCE</scope>
    <source>
        <strain evidence="2">LEO 108</strain>
        <strain evidence="1">LEO 109</strain>
    </source>
</reference>
<dbReference type="AlphaFoldDB" id="A0AA96D8Y5"/>
<dbReference type="EMBL" id="CP134844">
    <property type="protein sequence ID" value="WNL11862.1"/>
    <property type="molecule type" value="Genomic_DNA"/>
</dbReference>
<dbReference type="EMBL" id="CP134850">
    <property type="protein sequence ID" value="WNL20949.1"/>
    <property type="molecule type" value="Genomic_DNA"/>
</dbReference>
<reference evidence="5" key="1">
    <citation type="submission" date="2023-09" db="EMBL/GenBank/DDBJ databases">
        <title>Arcobacter tbilisiensis sp. nov. isolated from chicken meat in Tbilisi, Georgia.</title>
        <authorList>
            <person name="Matthias R."/>
            <person name="Zautner A.E."/>
        </authorList>
    </citation>
    <scope>NUCLEOTIDE SEQUENCE</scope>
    <source>
        <strain evidence="6">LEO 70</strain>
        <strain evidence="5">LEO 74</strain>
        <strain evidence="4">LEO 79</strain>
        <strain evidence="3">LEO 99</strain>
    </source>
</reference>
<organism evidence="5">
    <name type="scientific">Arcobacter sp. AZ-2023</name>
    <dbReference type="NCBI Taxonomy" id="3074453"/>
    <lineage>
        <taxon>Bacteria</taxon>
        <taxon>Pseudomonadati</taxon>
        <taxon>Campylobacterota</taxon>
        <taxon>Epsilonproteobacteria</taxon>
        <taxon>Campylobacterales</taxon>
        <taxon>Arcobacteraceae</taxon>
        <taxon>Arcobacter</taxon>
    </lineage>
</organism>
<protein>
    <submittedName>
        <fullName evidence="5">Uncharacterized protein</fullName>
    </submittedName>
</protein>
<dbReference type="EMBL" id="CP134849">
    <property type="protein sequence ID" value="WNL18814.1"/>
    <property type="molecule type" value="Genomic_DNA"/>
</dbReference>
<dbReference type="EMBL" id="CP134851">
    <property type="protein sequence ID" value="WNL22884.1"/>
    <property type="molecule type" value="Genomic_DNA"/>
</dbReference>
<evidence type="ECO:0000313" key="5">
    <source>
        <dbReference type="EMBL" id="WNL22884.1"/>
    </source>
</evidence>
<gene>
    <name evidence="2" type="ORF">RJG51_03755</name>
    <name evidence="1" type="ORF">RJG52_08000</name>
    <name evidence="3" type="ORF">RJG53_09515</name>
    <name evidence="5" type="ORF">RJG55_07995</name>
    <name evidence="4" type="ORF">RJG56_09365</name>
    <name evidence="6" type="ORF">RJG57_03370</name>
</gene>
<evidence type="ECO:0000313" key="6">
    <source>
        <dbReference type="EMBL" id="WNL26225.1"/>
    </source>
</evidence>
<accession>A0AA96D8Y5</accession>
<name>A0AA96D8Y5_9BACT</name>